<keyword evidence="3" id="KW-1185">Reference proteome</keyword>
<dbReference type="InterPro" id="IPR036249">
    <property type="entry name" value="Thioredoxin-like_sf"/>
</dbReference>
<dbReference type="Pfam" id="PF13911">
    <property type="entry name" value="AhpC-TSA_2"/>
    <property type="match status" value="1"/>
</dbReference>
<sequence length="434" mass="47674">MAASNPSTAEATAEAKPNQEPSAPQSPNHVEEKNRAADETSTQTPVPTATTNTKESSDKALEAGVAADEEKVAPGGSTSKPREAEIAASAAALEGAGAEKKETGPSPRPSVQTDLDDDVYQADFQGEVVTNDELPSAETIRRIENYIVLDRHGKTHTFRSLYTGRSVARRVLIIFVRHFFCGNCQEYLRSLSASITAESLLQLPIPTFIAVVGCGDPHLIDMYASETGCPFPIYADPTRKLYQELGMIKTLALGARPAYMNKSLLKSSLDSIVQGVKQIKKGLVLKAGDQRQIGGEFLFEPVDIKSPEVESPKHEFDRKLELNDKKPEKTDEERVAEAEKRSRATSVVTDNDNDEEEEPSLVEDKKVTWCHRMRTTRDHAEIPELMEVLGLTGHGKPIKDQKRWSKALDSRKGTGLSLAHRMSQMSQHKVDDGI</sequence>
<reference evidence="2" key="1">
    <citation type="submission" date="2023-06" db="EMBL/GenBank/DDBJ databases">
        <authorList>
            <person name="Noh H."/>
        </authorList>
    </citation>
    <scope>NUCLEOTIDE SEQUENCE</scope>
    <source>
        <strain evidence="2">DUCC20226</strain>
    </source>
</reference>
<dbReference type="EMBL" id="JAUJFL010000001">
    <property type="protein sequence ID" value="KAK2615205.1"/>
    <property type="molecule type" value="Genomic_DNA"/>
</dbReference>
<feature type="region of interest" description="Disordered" evidence="1">
    <location>
        <begin position="1"/>
        <end position="114"/>
    </location>
</feature>
<dbReference type="Proteomes" id="UP001265746">
    <property type="component" value="Unassembled WGS sequence"/>
</dbReference>
<feature type="compositionally biased region" description="Basic and acidic residues" evidence="1">
    <location>
        <begin position="29"/>
        <end position="38"/>
    </location>
</feature>
<accession>A0AAD9SRR0</accession>
<dbReference type="CDD" id="cd02970">
    <property type="entry name" value="PRX_like2"/>
    <property type="match status" value="1"/>
</dbReference>
<dbReference type="Gene3D" id="3.40.30.10">
    <property type="entry name" value="Glutaredoxin"/>
    <property type="match status" value="1"/>
</dbReference>
<proteinExistence type="predicted"/>
<feature type="compositionally biased region" description="Polar residues" evidence="1">
    <location>
        <begin position="1"/>
        <end position="10"/>
    </location>
</feature>
<evidence type="ECO:0000256" key="1">
    <source>
        <dbReference type="SAM" id="MobiDB-lite"/>
    </source>
</evidence>
<dbReference type="PANTHER" id="PTHR28630:SF3">
    <property type="entry name" value="PEROXIREDOXIN-LIKE 2C"/>
    <property type="match status" value="1"/>
</dbReference>
<feature type="compositionally biased region" description="Low complexity" evidence="1">
    <location>
        <begin position="40"/>
        <end position="53"/>
    </location>
</feature>
<feature type="region of interest" description="Disordered" evidence="1">
    <location>
        <begin position="308"/>
        <end position="362"/>
    </location>
</feature>
<feature type="compositionally biased region" description="Low complexity" evidence="1">
    <location>
        <begin position="86"/>
        <end position="96"/>
    </location>
</feature>
<evidence type="ECO:0008006" key="4">
    <source>
        <dbReference type="Google" id="ProtNLM"/>
    </source>
</evidence>
<dbReference type="SUPFAM" id="SSF52833">
    <property type="entry name" value="Thioredoxin-like"/>
    <property type="match status" value="1"/>
</dbReference>
<evidence type="ECO:0000313" key="3">
    <source>
        <dbReference type="Proteomes" id="UP001265746"/>
    </source>
</evidence>
<dbReference type="AlphaFoldDB" id="A0AAD9SRR0"/>
<dbReference type="FunFam" id="3.40.30.10:FF:000404">
    <property type="entry name" value="WGS project CABT00000000 data, contig 2.14"/>
    <property type="match status" value="1"/>
</dbReference>
<feature type="compositionally biased region" description="Basic and acidic residues" evidence="1">
    <location>
        <begin position="308"/>
        <end position="342"/>
    </location>
</feature>
<name>A0AAD9SRR0_PHOAM</name>
<comment type="caution">
    <text evidence="2">The sequence shown here is derived from an EMBL/GenBank/DDBJ whole genome shotgun (WGS) entry which is preliminary data.</text>
</comment>
<feature type="compositionally biased region" description="Basic and acidic residues" evidence="1">
    <location>
        <begin position="397"/>
        <end position="412"/>
    </location>
</feature>
<feature type="region of interest" description="Disordered" evidence="1">
    <location>
        <begin position="394"/>
        <end position="434"/>
    </location>
</feature>
<dbReference type="InterPro" id="IPR032801">
    <property type="entry name" value="PXL2A/B/C"/>
</dbReference>
<dbReference type="PANTHER" id="PTHR28630">
    <property type="match status" value="1"/>
</dbReference>
<protein>
    <recommendedName>
        <fullName evidence="4">Thioredoxin-like protein AAED1</fullName>
    </recommendedName>
</protein>
<organism evidence="2 3">
    <name type="scientific">Phomopsis amygdali</name>
    <name type="common">Fusicoccum amygdali</name>
    <dbReference type="NCBI Taxonomy" id="1214568"/>
    <lineage>
        <taxon>Eukaryota</taxon>
        <taxon>Fungi</taxon>
        <taxon>Dikarya</taxon>
        <taxon>Ascomycota</taxon>
        <taxon>Pezizomycotina</taxon>
        <taxon>Sordariomycetes</taxon>
        <taxon>Sordariomycetidae</taxon>
        <taxon>Diaporthales</taxon>
        <taxon>Diaporthaceae</taxon>
        <taxon>Diaporthe</taxon>
    </lineage>
</organism>
<gene>
    <name evidence="2" type="ORF">N8I77_001975</name>
</gene>
<feature type="compositionally biased region" description="Acidic residues" evidence="1">
    <location>
        <begin position="351"/>
        <end position="361"/>
    </location>
</feature>
<feature type="compositionally biased region" description="Polar residues" evidence="1">
    <location>
        <begin position="19"/>
        <end position="28"/>
    </location>
</feature>
<evidence type="ECO:0000313" key="2">
    <source>
        <dbReference type="EMBL" id="KAK2615205.1"/>
    </source>
</evidence>